<evidence type="ECO:0000313" key="12">
    <source>
        <dbReference type="Proteomes" id="UP001207228"/>
    </source>
</evidence>
<proteinExistence type="predicted"/>
<keyword evidence="12" id="KW-1185">Reference proteome</keyword>
<dbReference type="EMBL" id="JAPFQO010000003">
    <property type="protein sequence ID" value="MCX2739489.1"/>
    <property type="molecule type" value="Genomic_DNA"/>
</dbReference>
<dbReference type="InterPro" id="IPR050351">
    <property type="entry name" value="BphY/WalK/GraS-like"/>
</dbReference>
<name>A0ABT3RCZ0_9BACT</name>
<keyword evidence="7 11" id="KW-0067">ATP-binding</keyword>
<dbReference type="Pfam" id="PF02518">
    <property type="entry name" value="HATPase_c"/>
    <property type="match status" value="1"/>
</dbReference>
<evidence type="ECO:0000256" key="8">
    <source>
        <dbReference type="ARBA" id="ARBA00023012"/>
    </source>
</evidence>
<dbReference type="PANTHER" id="PTHR42878">
    <property type="entry name" value="TWO-COMPONENT HISTIDINE KINASE"/>
    <property type="match status" value="1"/>
</dbReference>
<evidence type="ECO:0000256" key="6">
    <source>
        <dbReference type="ARBA" id="ARBA00022777"/>
    </source>
</evidence>
<dbReference type="InterPro" id="IPR005467">
    <property type="entry name" value="His_kinase_dom"/>
</dbReference>
<evidence type="ECO:0000256" key="5">
    <source>
        <dbReference type="ARBA" id="ARBA00022741"/>
    </source>
</evidence>
<dbReference type="PANTHER" id="PTHR42878:SF7">
    <property type="entry name" value="SENSOR HISTIDINE KINASE GLRK"/>
    <property type="match status" value="1"/>
</dbReference>
<keyword evidence="9" id="KW-1133">Transmembrane helix</keyword>
<keyword evidence="9" id="KW-0812">Transmembrane</keyword>
<dbReference type="PRINTS" id="PR00344">
    <property type="entry name" value="BCTRLSENSOR"/>
</dbReference>
<dbReference type="Proteomes" id="UP001207228">
    <property type="component" value="Unassembled WGS sequence"/>
</dbReference>
<evidence type="ECO:0000256" key="2">
    <source>
        <dbReference type="ARBA" id="ARBA00004370"/>
    </source>
</evidence>
<dbReference type="CDD" id="cd00075">
    <property type="entry name" value="HATPase"/>
    <property type="match status" value="1"/>
</dbReference>
<feature type="domain" description="Histidine kinase" evidence="10">
    <location>
        <begin position="230"/>
        <end position="452"/>
    </location>
</feature>
<dbReference type="InterPro" id="IPR000014">
    <property type="entry name" value="PAS"/>
</dbReference>
<dbReference type="EC" id="2.7.13.3" evidence="3"/>
<evidence type="ECO:0000256" key="7">
    <source>
        <dbReference type="ARBA" id="ARBA00022840"/>
    </source>
</evidence>
<dbReference type="Pfam" id="PF13188">
    <property type="entry name" value="PAS_8"/>
    <property type="match status" value="1"/>
</dbReference>
<accession>A0ABT3RCZ0</accession>
<dbReference type="InterPro" id="IPR036890">
    <property type="entry name" value="HATPase_C_sf"/>
</dbReference>
<keyword evidence="6" id="KW-0418">Kinase</keyword>
<keyword evidence="4" id="KW-0808">Transferase</keyword>
<comment type="subcellular location">
    <subcellularLocation>
        <location evidence="2">Membrane</location>
    </subcellularLocation>
</comment>
<sequence length="452" mass="51458">MIFRRLEFGLLVRFILLLGMMYLTVHYLTRFTWLQVGSGILVMLAQVLELALYVTRSNNELARFLEAVKQRDFSQRFNEHTTNSSLRQLHTAFNLINDTYKQLHIEKEAQFQYMQTILQMIDTGIMAVDEETGEVEWVNEAFKSILHLPYLKSIDSLEPRYPLLHEALQSIKAGESRLLKLKLQDGTSQLLLSATAFTMQQRHLLLIALKNVSATVDATETEAWQKLLRVMTHEIMNSVAPIASLADTLGRHLHLERQKYEQEPETAIDPELLQDTEEGISIIKKRSEGLLRFAHFYRNLNKQQELMLTTVYVQELFKSINGLMRPQLEEQGVELTCHVTPSNLTLYGDVNLLEQVIINLILNAKRAVLGRPNPQVTLTAGQENGKTVIEVQDNGTGIPEELLESIFIPFFTSHKDGSGIGLSLAKHIMLLHKGSIQVESKEGVGTAFKLYF</sequence>
<organism evidence="11 12">
    <name type="scientific">Pontibacter anaerobius</name>
    <dbReference type="NCBI Taxonomy" id="2993940"/>
    <lineage>
        <taxon>Bacteria</taxon>
        <taxon>Pseudomonadati</taxon>
        <taxon>Bacteroidota</taxon>
        <taxon>Cytophagia</taxon>
        <taxon>Cytophagales</taxon>
        <taxon>Hymenobacteraceae</taxon>
        <taxon>Pontibacter</taxon>
    </lineage>
</organism>
<dbReference type="GO" id="GO:0005524">
    <property type="term" value="F:ATP binding"/>
    <property type="evidence" value="ECO:0007669"/>
    <property type="project" value="UniProtKB-KW"/>
</dbReference>
<comment type="catalytic activity">
    <reaction evidence="1">
        <text>ATP + protein L-histidine = ADP + protein N-phospho-L-histidine.</text>
        <dbReference type="EC" id="2.7.13.3"/>
    </reaction>
</comment>
<evidence type="ECO:0000256" key="4">
    <source>
        <dbReference type="ARBA" id="ARBA00022679"/>
    </source>
</evidence>
<reference evidence="11 12" key="1">
    <citation type="submission" date="2022-11" db="EMBL/GenBank/DDBJ databases">
        <title>The characterization of three novel Bacteroidetes species and genomic analysis of their roles in tidal elemental geochemical cycles.</title>
        <authorList>
            <person name="Ma K.-J."/>
        </authorList>
    </citation>
    <scope>NUCLEOTIDE SEQUENCE [LARGE SCALE GENOMIC DNA]</scope>
    <source>
        <strain evidence="11 12">M82</strain>
    </source>
</reference>
<evidence type="ECO:0000313" key="11">
    <source>
        <dbReference type="EMBL" id="MCX2739489.1"/>
    </source>
</evidence>
<dbReference type="SMART" id="SM00387">
    <property type="entry name" value="HATPase_c"/>
    <property type="match status" value="1"/>
</dbReference>
<evidence type="ECO:0000256" key="3">
    <source>
        <dbReference type="ARBA" id="ARBA00012438"/>
    </source>
</evidence>
<protein>
    <recommendedName>
        <fullName evidence="3">histidine kinase</fullName>
        <ecNumber evidence="3">2.7.13.3</ecNumber>
    </recommendedName>
</protein>
<evidence type="ECO:0000256" key="1">
    <source>
        <dbReference type="ARBA" id="ARBA00000085"/>
    </source>
</evidence>
<keyword evidence="8" id="KW-0902">Two-component regulatory system</keyword>
<gene>
    <name evidence="11" type="ORF">OO017_05985</name>
</gene>
<dbReference type="InterPro" id="IPR003594">
    <property type="entry name" value="HATPase_dom"/>
</dbReference>
<dbReference type="Gene3D" id="3.30.565.10">
    <property type="entry name" value="Histidine kinase-like ATPase, C-terminal domain"/>
    <property type="match status" value="1"/>
</dbReference>
<dbReference type="RefSeq" id="WP_266051554.1">
    <property type="nucleotide sequence ID" value="NZ_JAPFQO010000003.1"/>
</dbReference>
<evidence type="ECO:0000259" key="10">
    <source>
        <dbReference type="PROSITE" id="PS50109"/>
    </source>
</evidence>
<keyword evidence="5" id="KW-0547">Nucleotide-binding</keyword>
<keyword evidence="9" id="KW-0472">Membrane</keyword>
<comment type="caution">
    <text evidence="11">The sequence shown here is derived from an EMBL/GenBank/DDBJ whole genome shotgun (WGS) entry which is preliminary data.</text>
</comment>
<dbReference type="SUPFAM" id="SSF55874">
    <property type="entry name" value="ATPase domain of HSP90 chaperone/DNA topoisomerase II/histidine kinase"/>
    <property type="match status" value="1"/>
</dbReference>
<dbReference type="PROSITE" id="PS50109">
    <property type="entry name" value="HIS_KIN"/>
    <property type="match status" value="1"/>
</dbReference>
<dbReference type="InterPro" id="IPR004358">
    <property type="entry name" value="Sig_transdc_His_kin-like_C"/>
</dbReference>
<evidence type="ECO:0000256" key="9">
    <source>
        <dbReference type="SAM" id="Phobius"/>
    </source>
</evidence>
<feature type="transmembrane region" description="Helical" evidence="9">
    <location>
        <begin position="7"/>
        <end position="25"/>
    </location>
</feature>